<protein>
    <submittedName>
        <fullName evidence="1">Gamma-glutamyltransferase</fullName>
    </submittedName>
</protein>
<dbReference type="EMBL" id="VJMG01000015">
    <property type="protein sequence ID" value="TRL40304.1"/>
    <property type="molecule type" value="Genomic_DNA"/>
</dbReference>
<dbReference type="PANTHER" id="PTHR43881">
    <property type="entry name" value="GAMMA-GLUTAMYLTRANSPEPTIDASE (AFU_ORTHOLOGUE AFUA_4G13580)"/>
    <property type="match status" value="1"/>
</dbReference>
<keyword evidence="2" id="KW-1185">Reference proteome</keyword>
<dbReference type="Gene3D" id="3.60.20.40">
    <property type="match status" value="1"/>
</dbReference>
<dbReference type="InterPro" id="IPR043138">
    <property type="entry name" value="GGT_lsub"/>
</dbReference>
<sequence length="508" mass="53470">MIVAPHGLAAEAGHAVLKAGGNAIEALIAAGSALAVVYPHFCGLGGDAVWMLSDARGDVTSLLGIGQAGENVSGITALPPRGPASTLTSACLVDGWGRLLDLSRDRWGGAQTLSQLLEPAILLADEGFVVSPSQRFWWDFRAAERASWPGFEARFVGQGLQRQPALARTLKRIAAHGPREFYEGALAAEIAAGLAAVGSPLTARDLASTEARFETPLRLAYRDLTLCAPPPPTQGVTTLGIMGLLAHFAPGEMASEGADFYHHLVEAVKQAFLDRGEIADPDFVAAGAFDPLLDPARLAAKAEAINPQSARPWPHVYRHGDTAFLAAVDAEGRSACVLQSLYYDWGSGVMVGDTGLLWQNRGAGFSLDPASPNRLQPGKRPFYTLNPGLALRNGRPHLLYGTQGADGQPQTLALLLSLLIDHGLDPVEALSRPRFLLGRTFSDSRDTLKLERNAGEDVVTGLASRGHIVSTLDPLSPLGGQAGIIRIDDDGVISGAHDPRSDGGAIAL</sequence>
<organism evidence="1 2">
    <name type="scientific">Rhizobium straminoryzae</name>
    <dbReference type="NCBI Taxonomy" id="1387186"/>
    <lineage>
        <taxon>Bacteria</taxon>
        <taxon>Pseudomonadati</taxon>
        <taxon>Pseudomonadota</taxon>
        <taxon>Alphaproteobacteria</taxon>
        <taxon>Hyphomicrobiales</taxon>
        <taxon>Rhizobiaceae</taxon>
        <taxon>Rhizobium/Agrobacterium group</taxon>
        <taxon>Rhizobium</taxon>
    </lineage>
</organism>
<gene>
    <name evidence="1" type="ORF">FNA46_06930</name>
</gene>
<comment type="caution">
    <text evidence="1">The sequence shown here is derived from an EMBL/GenBank/DDBJ whole genome shotgun (WGS) entry which is preliminary data.</text>
</comment>
<evidence type="ECO:0000313" key="1">
    <source>
        <dbReference type="EMBL" id="TRL40304.1"/>
    </source>
</evidence>
<dbReference type="AlphaFoldDB" id="A0A549TDY9"/>
<dbReference type="InterPro" id="IPR029055">
    <property type="entry name" value="Ntn_hydrolases_N"/>
</dbReference>
<dbReference type="Gene3D" id="1.10.246.130">
    <property type="match status" value="1"/>
</dbReference>
<dbReference type="Pfam" id="PF01019">
    <property type="entry name" value="G_glu_transpept"/>
    <property type="match status" value="1"/>
</dbReference>
<evidence type="ECO:0000313" key="2">
    <source>
        <dbReference type="Proteomes" id="UP000316801"/>
    </source>
</evidence>
<dbReference type="PANTHER" id="PTHR43881:SF5">
    <property type="entry name" value="GAMMA-GLUTAMYLTRANSPEPTIDASE"/>
    <property type="match status" value="1"/>
</dbReference>
<keyword evidence="1" id="KW-0808">Transferase</keyword>
<dbReference type="SUPFAM" id="SSF56235">
    <property type="entry name" value="N-terminal nucleophile aminohydrolases (Ntn hydrolases)"/>
    <property type="match status" value="1"/>
</dbReference>
<proteinExistence type="predicted"/>
<dbReference type="InterPro" id="IPR052896">
    <property type="entry name" value="GGT-like_enzyme"/>
</dbReference>
<reference evidence="1 2" key="1">
    <citation type="submission" date="2019-07" db="EMBL/GenBank/DDBJ databases">
        <title>Ln-dependent methylotrophs.</title>
        <authorList>
            <person name="Tani A."/>
        </authorList>
    </citation>
    <scope>NUCLEOTIDE SEQUENCE [LARGE SCALE GENOMIC DNA]</scope>
    <source>
        <strain evidence="1 2">SM12</strain>
    </source>
</reference>
<dbReference type="GO" id="GO:0016740">
    <property type="term" value="F:transferase activity"/>
    <property type="evidence" value="ECO:0007669"/>
    <property type="project" value="UniProtKB-KW"/>
</dbReference>
<name>A0A549TDY9_9HYPH</name>
<dbReference type="InterPro" id="IPR043137">
    <property type="entry name" value="GGT_ssub_C"/>
</dbReference>
<dbReference type="PRINTS" id="PR01210">
    <property type="entry name" value="GGTRANSPTASE"/>
</dbReference>
<accession>A0A549TDY9</accession>
<dbReference type="Proteomes" id="UP000316801">
    <property type="component" value="Unassembled WGS sequence"/>
</dbReference>